<feature type="compositionally biased region" description="Polar residues" evidence="2">
    <location>
        <begin position="31"/>
        <end position="41"/>
    </location>
</feature>
<organism evidence="4 5">
    <name type="scientific">Sporothrix eucalyptigena</name>
    <dbReference type="NCBI Taxonomy" id="1812306"/>
    <lineage>
        <taxon>Eukaryota</taxon>
        <taxon>Fungi</taxon>
        <taxon>Dikarya</taxon>
        <taxon>Ascomycota</taxon>
        <taxon>Pezizomycotina</taxon>
        <taxon>Sordariomycetes</taxon>
        <taxon>Sordariomycetidae</taxon>
        <taxon>Ophiostomatales</taxon>
        <taxon>Ophiostomataceae</taxon>
        <taxon>Sporothrix</taxon>
    </lineage>
</organism>
<feature type="compositionally biased region" description="Polar residues" evidence="2">
    <location>
        <begin position="189"/>
        <end position="214"/>
    </location>
</feature>
<feature type="compositionally biased region" description="Low complexity" evidence="2">
    <location>
        <begin position="165"/>
        <end position="179"/>
    </location>
</feature>
<dbReference type="EMBL" id="CAWUHD010000009">
    <property type="protein sequence ID" value="CAK7212284.1"/>
    <property type="molecule type" value="Genomic_DNA"/>
</dbReference>
<feature type="compositionally biased region" description="Basic and acidic residues" evidence="2">
    <location>
        <begin position="245"/>
        <end position="274"/>
    </location>
</feature>
<gene>
    <name evidence="4" type="ORF">SEUCBS140593_001452</name>
</gene>
<comment type="caution">
    <text evidence="4">The sequence shown here is derived from an EMBL/GenBank/DDBJ whole genome shotgun (WGS) entry which is preliminary data.</text>
</comment>
<evidence type="ECO:0000259" key="3">
    <source>
        <dbReference type="Pfam" id="PF07910"/>
    </source>
</evidence>
<sequence>MEDTHPEGELPVVTAEAGPSSGSHSWLGSSATRSSHDSGQPNDMAPDAVHLMASKKTRTSSNSQGRAAIADAVAAGTTTIVAIGSPDGSESVSEDDDQNDQEDANEEPQFEDCPVDGCHESVIASEMAYHVDLHAALDYQNKPVDDSDVVSSDNAPETSSQRHLAATTASNTKANAKPATPTPVKKANGTPTRTRALSFDGMTSSKGARSSSVPPVQKPPYRPTSRKSTDSSRSVNAAKLSGNTETRKAPVPDDENSERHRERREHQRNRERGRGPSRTHTGELGMSTPGVQSNSHQTFLSRKPSKTIRSFLALFAGVDPRRHSSHAGHEGRDKEKEKANLHSGRRSRHSTSDKGSVPKAVAQVVSEAPKRLGKAELGKYADEERMPDSLAIYLKKEWGIVHQGMIPVLAKLLDESTNTEYAYLCDPCVQHVSRLPKEGGFCGYRNIQTIVSYIVGAEFPGHKSFSKKLPSVFDLQDLIEAAWDMGINDRGRIETGGIRLTRKYIGTPEAVAMFQSLNIPCSINAFKHKTPGKSKDLLLRDVEEYFSKGNYEAGQKVRATTLPPIYWQHPGHSLTIVGIEKTTSGETNLLVFDPIFRDSSIMARFVSHRHALPEVLLRPYRRGPRYLSRFRAFEILKLQPLAKDYDYGYMSPKTVSVPNLEP</sequence>
<feature type="region of interest" description="Disordered" evidence="2">
    <location>
        <begin position="1"/>
        <end position="66"/>
    </location>
</feature>
<dbReference type="Gene3D" id="3.90.70.130">
    <property type="match status" value="1"/>
</dbReference>
<feature type="region of interest" description="Disordered" evidence="2">
    <location>
        <begin position="319"/>
        <end position="359"/>
    </location>
</feature>
<feature type="region of interest" description="Disordered" evidence="2">
    <location>
        <begin position="145"/>
        <end position="304"/>
    </location>
</feature>
<keyword evidence="5" id="KW-1185">Reference proteome</keyword>
<feature type="region of interest" description="Disordered" evidence="2">
    <location>
        <begin position="80"/>
        <end position="116"/>
    </location>
</feature>
<feature type="compositionally biased region" description="Polar residues" evidence="2">
    <location>
        <begin position="289"/>
        <end position="300"/>
    </location>
</feature>
<dbReference type="Pfam" id="PF07910">
    <property type="entry name" value="Peptidase_C78"/>
    <property type="match status" value="1"/>
</dbReference>
<proteinExistence type="predicted"/>
<keyword evidence="1" id="KW-0378">Hydrolase</keyword>
<evidence type="ECO:0000313" key="4">
    <source>
        <dbReference type="EMBL" id="CAK7212284.1"/>
    </source>
</evidence>
<reference evidence="4 5" key="1">
    <citation type="submission" date="2024-01" db="EMBL/GenBank/DDBJ databases">
        <authorList>
            <person name="Allen C."/>
            <person name="Tagirdzhanova G."/>
        </authorList>
    </citation>
    <scope>NUCLEOTIDE SEQUENCE [LARGE SCALE GENOMIC DNA]</scope>
</reference>
<evidence type="ECO:0000256" key="2">
    <source>
        <dbReference type="SAM" id="MobiDB-lite"/>
    </source>
</evidence>
<evidence type="ECO:0000313" key="5">
    <source>
        <dbReference type="Proteomes" id="UP001642482"/>
    </source>
</evidence>
<protein>
    <recommendedName>
        <fullName evidence="3">UFSP1/2/DUB catalytic domain-containing protein</fullName>
    </recommendedName>
</protein>
<dbReference type="InterPro" id="IPR012462">
    <property type="entry name" value="UFSP1/2_DUB_cat"/>
</dbReference>
<feature type="domain" description="UFSP1/2/DUB catalytic" evidence="3">
    <location>
        <begin position="420"/>
        <end position="636"/>
    </location>
</feature>
<feature type="compositionally biased region" description="Acidic residues" evidence="2">
    <location>
        <begin position="92"/>
        <end position="114"/>
    </location>
</feature>
<name>A0ABP0AYE6_9PEZI</name>
<feature type="compositionally biased region" description="Basic and acidic residues" evidence="2">
    <location>
        <begin position="319"/>
        <end position="340"/>
    </location>
</feature>
<feature type="compositionally biased region" description="Low complexity" evidence="2">
    <location>
        <begin position="18"/>
        <end position="30"/>
    </location>
</feature>
<evidence type="ECO:0000256" key="1">
    <source>
        <dbReference type="ARBA" id="ARBA00022801"/>
    </source>
</evidence>
<accession>A0ABP0AYE6</accession>
<dbReference type="Proteomes" id="UP001642482">
    <property type="component" value="Unassembled WGS sequence"/>
</dbReference>